<sequence>MTNKNEYSDPLQQYFYVNSENKLKIKDEYWKNPLISPILVDQEINELSEHFNDKIMQHFSEFSFKIKRGGTRTYTVKEFFQDPDLFEVFSQIRLFCEREFDVLGTKESDYKTIALFLCKTTNWSHHNEKKTKHQRQLKKDDLYFIINLFKYLITYKFFEKPELLSLEYQGIQLFENENQCEEEIETEFNNNQTGYRSGNRVEQKTNKILREKSWNQN</sequence>
<gene>
    <name evidence="1" type="ORF">M0812_11279</name>
</gene>
<comment type="caution">
    <text evidence="1">The sequence shown here is derived from an EMBL/GenBank/DDBJ whole genome shotgun (WGS) entry which is preliminary data.</text>
</comment>
<reference evidence="1" key="1">
    <citation type="submission" date="2022-08" db="EMBL/GenBank/DDBJ databases">
        <title>Novel sulphate-reducing endosymbionts in the free-living metamonad Anaeramoeba.</title>
        <authorList>
            <person name="Jerlstrom-Hultqvist J."/>
            <person name="Cepicka I."/>
            <person name="Gallot-Lavallee L."/>
            <person name="Salas-Leiva D."/>
            <person name="Curtis B.A."/>
            <person name="Zahonova K."/>
            <person name="Pipaliya S."/>
            <person name="Dacks J."/>
            <person name="Roger A.J."/>
        </authorList>
    </citation>
    <scope>NUCLEOTIDE SEQUENCE</scope>
    <source>
        <strain evidence="1">Busselton2</strain>
    </source>
</reference>
<organism evidence="1 2">
    <name type="scientific">Anaeramoeba flamelloides</name>
    <dbReference type="NCBI Taxonomy" id="1746091"/>
    <lineage>
        <taxon>Eukaryota</taxon>
        <taxon>Metamonada</taxon>
        <taxon>Anaeramoebidae</taxon>
        <taxon>Anaeramoeba</taxon>
    </lineage>
</organism>
<evidence type="ECO:0000313" key="2">
    <source>
        <dbReference type="Proteomes" id="UP001146793"/>
    </source>
</evidence>
<evidence type="ECO:0000313" key="1">
    <source>
        <dbReference type="EMBL" id="KAJ3445406.1"/>
    </source>
</evidence>
<dbReference type="Proteomes" id="UP001146793">
    <property type="component" value="Unassembled WGS sequence"/>
</dbReference>
<dbReference type="EMBL" id="JANTQA010000023">
    <property type="protein sequence ID" value="KAJ3445406.1"/>
    <property type="molecule type" value="Genomic_DNA"/>
</dbReference>
<name>A0AAV7ZX77_9EUKA</name>
<dbReference type="AlphaFoldDB" id="A0AAV7ZX77"/>
<accession>A0AAV7ZX77</accession>
<proteinExistence type="predicted"/>
<protein>
    <submittedName>
        <fullName evidence="1">Uncharacterized protein</fullName>
    </submittedName>
</protein>